<dbReference type="SUPFAM" id="SSF57756">
    <property type="entry name" value="Retrovirus zinc finger-like domains"/>
    <property type="match status" value="1"/>
</dbReference>
<sequence length="337" mass="37707">TFAKPLRSAETPGGPAGAGVNLWVIASRPFGSDQAWYRGEGDRFLGETEFFFAKAFLVFSRGFHLESCFFPCVDVCFFFLLEMARTSNNKAVPGIGLSNTVRFAWRDKDLEPFGREKFGRTILMGILNLEVKDVLCFQDNPMEGAFDVTFYSEGKRVEKERPMCHYAVTNLARNKFRVVTINMYNPHVKEEDVRAFLGRFMNNISSARLLKDTLGFWTGRRSYQALLREDPKGLGGYLHPPAMFSLGADRGTLHYARQPPFCRRCMAYGHILASCSTKKCRYCGSAEHGAGDCDAPRGVGNGACSIRSTHRPGIAVPPGTVQHFSLIVKEKEIHKAM</sequence>
<feature type="domain" description="Zinc finger CCHC" evidence="2">
    <location>
        <begin position="181"/>
        <end position="255"/>
    </location>
</feature>
<proteinExistence type="predicted"/>
<protein>
    <recommendedName>
        <fullName evidence="5">CCHC-type domain-containing protein</fullName>
    </recommendedName>
</protein>
<organism evidence="3 4">
    <name type="scientific">Salmo trutta</name>
    <name type="common">Brown trout</name>
    <dbReference type="NCBI Taxonomy" id="8032"/>
    <lineage>
        <taxon>Eukaryota</taxon>
        <taxon>Metazoa</taxon>
        <taxon>Chordata</taxon>
        <taxon>Craniata</taxon>
        <taxon>Vertebrata</taxon>
        <taxon>Euteleostomi</taxon>
        <taxon>Actinopterygii</taxon>
        <taxon>Neopterygii</taxon>
        <taxon>Teleostei</taxon>
        <taxon>Protacanthopterygii</taxon>
        <taxon>Salmoniformes</taxon>
        <taxon>Salmonidae</taxon>
        <taxon>Salmoninae</taxon>
        <taxon>Salmo</taxon>
    </lineage>
</organism>
<dbReference type="GO" id="GO:0008270">
    <property type="term" value="F:zinc ion binding"/>
    <property type="evidence" value="ECO:0007669"/>
    <property type="project" value="InterPro"/>
</dbReference>
<dbReference type="GeneTree" id="ENSGT00530000063983"/>
<accession>A0A674AGE5</accession>
<dbReference type="GO" id="GO:0003690">
    <property type="term" value="F:double-stranded DNA binding"/>
    <property type="evidence" value="ECO:0007669"/>
    <property type="project" value="InterPro"/>
</dbReference>
<dbReference type="OMA" id="NGACSIR"/>
<keyword evidence="4" id="KW-1185">Reference proteome</keyword>
<dbReference type="Pfam" id="PF23058">
    <property type="entry name" value="RBD_ZCCHC3_2nd"/>
    <property type="match status" value="1"/>
</dbReference>
<dbReference type="Pfam" id="PF23057">
    <property type="entry name" value="RBD_ZCCHC3_1st"/>
    <property type="match status" value="1"/>
</dbReference>
<reference evidence="3" key="1">
    <citation type="submission" date="2025-08" db="UniProtKB">
        <authorList>
            <consortium name="Ensembl"/>
        </authorList>
    </citation>
    <scope>IDENTIFICATION</scope>
</reference>
<dbReference type="GO" id="GO:0002218">
    <property type="term" value="P:activation of innate immune response"/>
    <property type="evidence" value="ECO:0007669"/>
    <property type="project" value="InterPro"/>
</dbReference>
<evidence type="ECO:0000313" key="4">
    <source>
        <dbReference type="Proteomes" id="UP000472277"/>
    </source>
</evidence>
<name>A0A674AGE5_SALTR</name>
<evidence type="ECO:0000259" key="2">
    <source>
        <dbReference type="Pfam" id="PF23058"/>
    </source>
</evidence>
<dbReference type="InterPro" id="IPR036875">
    <property type="entry name" value="Znf_CCHC_sf"/>
</dbReference>
<evidence type="ECO:0008006" key="5">
    <source>
        <dbReference type="Google" id="ProtNLM"/>
    </source>
</evidence>
<dbReference type="InParanoid" id="A0A674AGE5"/>
<dbReference type="Proteomes" id="UP000472277">
    <property type="component" value="Unassembled WGS sequence"/>
</dbReference>
<reference evidence="3" key="2">
    <citation type="submission" date="2025-09" db="UniProtKB">
        <authorList>
            <consortium name="Ensembl"/>
        </authorList>
    </citation>
    <scope>IDENTIFICATION</scope>
</reference>
<evidence type="ECO:0000259" key="1">
    <source>
        <dbReference type="Pfam" id="PF23057"/>
    </source>
</evidence>
<dbReference type="GO" id="GO:0003723">
    <property type="term" value="F:RNA binding"/>
    <property type="evidence" value="ECO:0007669"/>
    <property type="project" value="InterPro"/>
</dbReference>
<dbReference type="PANTHER" id="PTHR22639">
    <property type="entry name" value="GAG-RELATED PROTEIN"/>
    <property type="match status" value="1"/>
</dbReference>
<dbReference type="InterPro" id="IPR042509">
    <property type="entry name" value="ZCCHC3"/>
</dbReference>
<dbReference type="InterPro" id="IPR057811">
    <property type="entry name" value="RBD_ZCCHC3_2nd"/>
</dbReference>
<dbReference type="InterPro" id="IPR057810">
    <property type="entry name" value="RBD_ZCCHC3_1st"/>
</dbReference>
<evidence type="ECO:0000313" key="3">
    <source>
        <dbReference type="Ensembl" id="ENSSTUP00000058519.1"/>
    </source>
</evidence>
<dbReference type="Ensembl" id="ENSSTUT00000061463.1">
    <property type="protein sequence ID" value="ENSSTUP00000058519.1"/>
    <property type="gene ID" value="ENSSTUG00000025121.1"/>
</dbReference>
<dbReference type="PANTHER" id="PTHR22639:SF7">
    <property type="entry name" value="CCHC-TYPE DOMAIN-CONTAINING PROTEIN"/>
    <property type="match status" value="1"/>
</dbReference>
<feature type="domain" description="Zinc finger CCHC" evidence="1">
    <location>
        <begin position="99"/>
        <end position="154"/>
    </location>
</feature>
<dbReference type="AlphaFoldDB" id="A0A674AGE5"/>